<keyword evidence="1" id="KW-0255">Endonuclease</keyword>
<dbReference type="Gene3D" id="3.40.1800.10">
    <property type="entry name" value="His-Me finger endonucleases"/>
    <property type="match status" value="1"/>
</dbReference>
<name>A0A402AIS1_9CHLR</name>
<proteinExistence type="predicted"/>
<comment type="caution">
    <text evidence="1">The sequence shown here is derived from an EMBL/GenBank/DDBJ whole genome shotgun (WGS) entry which is preliminary data.</text>
</comment>
<dbReference type="EMBL" id="BIFS01000001">
    <property type="protein sequence ID" value="GCE18979.1"/>
    <property type="molecule type" value="Genomic_DNA"/>
</dbReference>
<dbReference type="InterPro" id="IPR044925">
    <property type="entry name" value="His-Me_finger_sf"/>
</dbReference>
<dbReference type="GO" id="GO:0004519">
    <property type="term" value="F:endonuclease activity"/>
    <property type="evidence" value="ECO:0007669"/>
    <property type="project" value="UniProtKB-KW"/>
</dbReference>
<evidence type="ECO:0000313" key="2">
    <source>
        <dbReference type="Proteomes" id="UP000287188"/>
    </source>
</evidence>
<dbReference type="RefSeq" id="WP_126550664.1">
    <property type="nucleotide sequence ID" value="NZ_BIFS01000001.1"/>
</dbReference>
<dbReference type="AlphaFoldDB" id="A0A402AIS1"/>
<accession>A0A402AIS1</accession>
<dbReference type="InterPro" id="IPR038563">
    <property type="entry name" value="Endonuclease_7_sf"/>
</dbReference>
<keyword evidence="1" id="KW-0540">Nuclease</keyword>
<organism evidence="1 2">
    <name type="scientific">Dictyobacter kobayashii</name>
    <dbReference type="NCBI Taxonomy" id="2014872"/>
    <lineage>
        <taxon>Bacteria</taxon>
        <taxon>Bacillati</taxon>
        <taxon>Chloroflexota</taxon>
        <taxon>Ktedonobacteria</taxon>
        <taxon>Ktedonobacterales</taxon>
        <taxon>Dictyobacteraceae</taxon>
        <taxon>Dictyobacter</taxon>
    </lineage>
</organism>
<dbReference type="SUPFAM" id="SSF54060">
    <property type="entry name" value="His-Me finger endonucleases"/>
    <property type="match status" value="1"/>
</dbReference>
<keyword evidence="2" id="KW-1185">Reference proteome</keyword>
<sequence>MQAEKLCYECKVVKPLEEFGKKSSRKDGLESVCKHCLKLKRMLHPRRKYTPIEIDATATKKCVDCHIEKSYSAFDKNPTRKDGYNTRCKTCLKIARKSHKHTFKKRPKKTKAFTMTLKLASITEKDYLEQLEKQQGKCAICGKLETSLDNYRKADKRLSIDHCHKTGNFRGLLCTKCNVGLGMFGDDSEMLQRAIDYLESRMY</sequence>
<dbReference type="OrthoDB" id="1030310at2"/>
<reference evidence="2" key="1">
    <citation type="submission" date="2018-12" db="EMBL/GenBank/DDBJ databases">
        <title>Tengunoibacter tsumagoiensis gen. nov., sp. nov., Dictyobacter kobayashii sp. nov., D. alpinus sp. nov., and D. joshuensis sp. nov. and description of Dictyobacteraceae fam. nov. within the order Ktedonobacterales isolated from Tengu-no-mugimeshi.</title>
        <authorList>
            <person name="Wang C.M."/>
            <person name="Zheng Y."/>
            <person name="Sakai Y."/>
            <person name="Toyoda A."/>
            <person name="Minakuchi Y."/>
            <person name="Abe K."/>
            <person name="Yokota A."/>
            <person name="Yabe S."/>
        </authorList>
    </citation>
    <scope>NUCLEOTIDE SEQUENCE [LARGE SCALE GENOMIC DNA]</scope>
    <source>
        <strain evidence="2">Uno11</strain>
    </source>
</reference>
<evidence type="ECO:0000313" key="1">
    <source>
        <dbReference type="EMBL" id="GCE18979.1"/>
    </source>
</evidence>
<keyword evidence="1" id="KW-0378">Hydrolase</keyword>
<protein>
    <submittedName>
        <fullName evidence="1">Recombination endonuclease VII</fullName>
    </submittedName>
</protein>
<gene>
    <name evidence="1" type="ORF">KDK_27790</name>
</gene>
<dbReference type="InterPro" id="IPR004211">
    <property type="entry name" value="Endonuclease_7"/>
</dbReference>
<dbReference type="Pfam" id="PF02945">
    <property type="entry name" value="Endonuclease_7"/>
    <property type="match status" value="1"/>
</dbReference>
<dbReference type="Proteomes" id="UP000287188">
    <property type="component" value="Unassembled WGS sequence"/>
</dbReference>